<gene>
    <name evidence="5" type="ORF">DTO57_08720</name>
</gene>
<sequence>MPSSVPHLKRVTINDVAERAGLSISAVSFALNGRKGVSEETRERVLAIADEMGWRPTSAARSLAGASTSVVGMVLARDPRALGIESFYMRFLFGLEEELSKRGYGLLLQVVPSPEEEIATLDRWRRSRRVDGVVLVDVRDNDPRIRMFEEDSSLPVLVVGDPSVAGGLPNVWTDDATSMRESVRYLAALGHRRIARIAGAEGLAHTRIRDDAYAVEMQELGLEGLMLRTDYTAQAGAAAFRSALTSPEPPTAFVSDNDIMAVAGLTVAMELGLRVPDDVSIIAWDDSVLCEHTFPRLTALSHDVIGFGSHVGRRLFDAIDGRAAGAFLDSTPRLVTRASTGPARSL</sequence>
<dbReference type="SUPFAM" id="SSF47413">
    <property type="entry name" value="lambda repressor-like DNA-binding domains"/>
    <property type="match status" value="1"/>
</dbReference>
<keyword evidence="1" id="KW-0805">Transcription regulation</keyword>
<reference evidence="5 6" key="1">
    <citation type="submission" date="2018-07" db="EMBL/GenBank/DDBJ databases">
        <title>Microbacterium endoborsara sp. nov., a novel actinobacterium isolated from Borszczowia aralocaspica.</title>
        <authorList>
            <person name="An D."/>
        </authorList>
    </citation>
    <scope>NUCLEOTIDE SEQUENCE [LARGE SCALE GENOMIC DNA]</scope>
    <source>
        <strain evidence="5 6">C1.15228</strain>
    </source>
</reference>
<dbReference type="Gene3D" id="1.10.260.40">
    <property type="entry name" value="lambda repressor-like DNA-binding domains"/>
    <property type="match status" value="1"/>
</dbReference>
<evidence type="ECO:0000256" key="3">
    <source>
        <dbReference type="ARBA" id="ARBA00023163"/>
    </source>
</evidence>
<dbReference type="EMBL" id="QORO01000002">
    <property type="protein sequence ID" value="RCK60192.1"/>
    <property type="molecule type" value="Genomic_DNA"/>
</dbReference>
<dbReference type="Pfam" id="PF13377">
    <property type="entry name" value="Peripla_BP_3"/>
    <property type="match status" value="1"/>
</dbReference>
<keyword evidence="3" id="KW-0804">Transcription</keyword>
<dbReference type="Proteomes" id="UP000253508">
    <property type="component" value="Unassembled WGS sequence"/>
</dbReference>
<protein>
    <submittedName>
        <fullName evidence="5">LacI family transcriptional regulator</fullName>
    </submittedName>
</protein>
<name>A0A367Y558_9MICO</name>
<dbReference type="SMART" id="SM00354">
    <property type="entry name" value="HTH_LACI"/>
    <property type="match status" value="1"/>
</dbReference>
<keyword evidence="6" id="KW-1185">Reference proteome</keyword>
<evidence type="ECO:0000256" key="1">
    <source>
        <dbReference type="ARBA" id="ARBA00023015"/>
    </source>
</evidence>
<dbReference type="CDD" id="cd01392">
    <property type="entry name" value="HTH_LacI"/>
    <property type="match status" value="1"/>
</dbReference>
<proteinExistence type="predicted"/>
<evidence type="ECO:0000313" key="5">
    <source>
        <dbReference type="EMBL" id="RCK60192.1"/>
    </source>
</evidence>
<evidence type="ECO:0000259" key="4">
    <source>
        <dbReference type="PROSITE" id="PS50932"/>
    </source>
</evidence>
<dbReference type="GO" id="GO:0000976">
    <property type="term" value="F:transcription cis-regulatory region binding"/>
    <property type="evidence" value="ECO:0007669"/>
    <property type="project" value="TreeGrafter"/>
</dbReference>
<keyword evidence="2" id="KW-0238">DNA-binding</keyword>
<dbReference type="SUPFAM" id="SSF53822">
    <property type="entry name" value="Periplasmic binding protein-like I"/>
    <property type="match status" value="1"/>
</dbReference>
<dbReference type="PANTHER" id="PTHR30146">
    <property type="entry name" value="LACI-RELATED TRANSCRIPTIONAL REPRESSOR"/>
    <property type="match status" value="1"/>
</dbReference>
<comment type="caution">
    <text evidence="5">The sequence shown here is derived from an EMBL/GenBank/DDBJ whole genome shotgun (WGS) entry which is preliminary data.</text>
</comment>
<evidence type="ECO:0000256" key="2">
    <source>
        <dbReference type="ARBA" id="ARBA00023125"/>
    </source>
</evidence>
<dbReference type="InterPro" id="IPR046335">
    <property type="entry name" value="LacI/GalR-like_sensor"/>
</dbReference>
<dbReference type="GO" id="GO:0003700">
    <property type="term" value="F:DNA-binding transcription factor activity"/>
    <property type="evidence" value="ECO:0007669"/>
    <property type="project" value="TreeGrafter"/>
</dbReference>
<dbReference type="AlphaFoldDB" id="A0A367Y558"/>
<accession>A0A367Y558</accession>
<dbReference type="RefSeq" id="WP_114117805.1">
    <property type="nucleotide sequence ID" value="NZ_BMHU01000006.1"/>
</dbReference>
<dbReference type="InterPro" id="IPR010982">
    <property type="entry name" value="Lambda_DNA-bd_dom_sf"/>
</dbReference>
<dbReference type="InterPro" id="IPR028082">
    <property type="entry name" value="Peripla_BP_I"/>
</dbReference>
<organism evidence="5 6">
    <name type="scientific">Microbacterium sorbitolivorans</name>
    <dbReference type="NCBI Taxonomy" id="1867410"/>
    <lineage>
        <taxon>Bacteria</taxon>
        <taxon>Bacillati</taxon>
        <taxon>Actinomycetota</taxon>
        <taxon>Actinomycetes</taxon>
        <taxon>Micrococcales</taxon>
        <taxon>Microbacteriaceae</taxon>
        <taxon>Microbacterium</taxon>
    </lineage>
</organism>
<dbReference type="Gene3D" id="3.40.50.2300">
    <property type="match status" value="2"/>
</dbReference>
<feature type="domain" description="HTH lacI-type" evidence="4">
    <location>
        <begin position="11"/>
        <end position="65"/>
    </location>
</feature>
<evidence type="ECO:0000313" key="6">
    <source>
        <dbReference type="Proteomes" id="UP000253508"/>
    </source>
</evidence>
<dbReference type="PANTHER" id="PTHR30146:SF155">
    <property type="entry name" value="ALANINE RACEMASE"/>
    <property type="match status" value="1"/>
</dbReference>
<dbReference type="PROSITE" id="PS50932">
    <property type="entry name" value="HTH_LACI_2"/>
    <property type="match status" value="1"/>
</dbReference>
<dbReference type="InterPro" id="IPR000843">
    <property type="entry name" value="HTH_LacI"/>
</dbReference>
<dbReference type="OrthoDB" id="1938857at2"/>
<dbReference type="Pfam" id="PF00356">
    <property type="entry name" value="LacI"/>
    <property type="match status" value="1"/>
</dbReference>